<dbReference type="InterPro" id="IPR035437">
    <property type="entry name" value="SNase_OB-fold_sf"/>
</dbReference>
<dbReference type="AlphaFoldDB" id="A0A6L5YZX5"/>
<dbReference type="Proteomes" id="UP000474957">
    <property type="component" value="Unassembled WGS sequence"/>
</dbReference>
<feature type="chain" id="PRO_5026899690" evidence="4">
    <location>
        <begin position="21"/>
        <end position="217"/>
    </location>
</feature>
<dbReference type="SUPFAM" id="SSF50199">
    <property type="entry name" value="Staphylococcal nuclease"/>
    <property type="match status" value="1"/>
</dbReference>
<evidence type="ECO:0000313" key="7">
    <source>
        <dbReference type="Proteomes" id="UP000474957"/>
    </source>
</evidence>
<feature type="signal peptide" evidence="4">
    <location>
        <begin position="1"/>
        <end position="20"/>
    </location>
</feature>
<gene>
    <name evidence="6" type="ORF">GE300_07310</name>
</gene>
<keyword evidence="4" id="KW-0732">Signal</keyword>
<reference evidence="6 7" key="1">
    <citation type="submission" date="2019-10" db="EMBL/GenBank/DDBJ databases">
        <title>Cognatihalovulum marinum gen. nov. sp. nov., a new member of the family Rhodobacteraceae isolated from deep seawater of the Northwest Indian Ocean.</title>
        <authorList>
            <person name="Ruan C."/>
            <person name="Wang J."/>
            <person name="Zheng X."/>
            <person name="Song L."/>
            <person name="Zhu Y."/>
            <person name="Huang Y."/>
            <person name="Lu Z."/>
            <person name="Du W."/>
            <person name="Huang L."/>
            <person name="Dai X."/>
        </authorList>
    </citation>
    <scope>NUCLEOTIDE SEQUENCE [LARGE SCALE GENOMIC DNA]</scope>
    <source>
        <strain evidence="6 7">2CG4</strain>
    </source>
</reference>
<sequence length="217" mass="23591">MRKFVLACALALATALPAAAQQVRVIDGDTFEMDGRRIRLLNIDAPEIGQTCRDAAGQAWRCGEAAANALRALVARGPVRCAADDVDLYGRDLAHCTAGGADIGGALVAQGLAVAFVRYSDEYLDAEIAAFKSGKGMWAGSFVRPEVHRRTAWSTSAGEAPRADCPIKGNINSKGERIYHTPYSRHYGRTKIDEARGERWFCTETEALEAGWRAPYW</sequence>
<keyword evidence="3" id="KW-0378">Hydrolase</keyword>
<evidence type="ECO:0000256" key="3">
    <source>
        <dbReference type="ARBA" id="ARBA00022801"/>
    </source>
</evidence>
<dbReference type="PANTHER" id="PTHR12302">
    <property type="entry name" value="EBNA2 BINDING PROTEIN P100"/>
    <property type="match status" value="1"/>
</dbReference>
<protein>
    <submittedName>
        <fullName evidence="6">Thermonuclease family protein</fullName>
    </submittedName>
</protein>
<dbReference type="Gene3D" id="2.40.50.90">
    <property type="match status" value="1"/>
</dbReference>
<dbReference type="PANTHER" id="PTHR12302:SF3">
    <property type="entry name" value="SERINE_THREONINE-PROTEIN KINASE 31"/>
    <property type="match status" value="1"/>
</dbReference>
<dbReference type="EMBL" id="WIND01000004">
    <property type="protein sequence ID" value="MSU89422.1"/>
    <property type="molecule type" value="Genomic_DNA"/>
</dbReference>
<comment type="caution">
    <text evidence="6">The sequence shown here is derived from an EMBL/GenBank/DDBJ whole genome shotgun (WGS) entry which is preliminary data.</text>
</comment>
<dbReference type="GO" id="GO:0004519">
    <property type="term" value="F:endonuclease activity"/>
    <property type="evidence" value="ECO:0007669"/>
    <property type="project" value="UniProtKB-KW"/>
</dbReference>
<name>A0A6L5YZX5_9RHOB</name>
<accession>A0A6L5YZX5</accession>
<proteinExistence type="predicted"/>
<evidence type="ECO:0000256" key="2">
    <source>
        <dbReference type="ARBA" id="ARBA00022759"/>
    </source>
</evidence>
<keyword evidence="1" id="KW-0540">Nuclease</keyword>
<evidence type="ECO:0000259" key="5">
    <source>
        <dbReference type="PROSITE" id="PS50830"/>
    </source>
</evidence>
<dbReference type="InterPro" id="IPR016071">
    <property type="entry name" value="Staphylococal_nuclease_OB-fold"/>
</dbReference>
<feature type="domain" description="TNase-like" evidence="5">
    <location>
        <begin position="24"/>
        <end position="140"/>
    </location>
</feature>
<evidence type="ECO:0000256" key="1">
    <source>
        <dbReference type="ARBA" id="ARBA00022722"/>
    </source>
</evidence>
<dbReference type="GO" id="GO:0016787">
    <property type="term" value="F:hydrolase activity"/>
    <property type="evidence" value="ECO:0007669"/>
    <property type="project" value="UniProtKB-KW"/>
</dbReference>
<keyword evidence="7" id="KW-1185">Reference proteome</keyword>
<organism evidence="6 7">
    <name type="scientific">Halovulum marinum</name>
    <dbReference type="NCBI Taxonomy" id="2662447"/>
    <lineage>
        <taxon>Bacteria</taxon>
        <taxon>Pseudomonadati</taxon>
        <taxon>Pseudomonadota</taxon>
        <taxon>Alphaproteobacteria</taxon>
        <taxon>Rhodobacterales</taxon>
        <taxon>Paracoccaceae</taxon>
        <taxon>Halovulum</taxon>
    </lineage>
</organism>
<keyword evidence="2" id="KW-0255">Endonuclease</keyword>
<evidence type="ECO:0000256" key="4">
    <source>
        <dbReference type="SAM" id="SignalP"/>
    </source>
</evidence>
<dbReference type="SMART" id="SM00318">
    <property type="entry name" value="SNc"/>
    <property type="match status" value="1"/>
</dbReference>
<dbReference type="Pfam" id="PF00565">
    <property type="entry name" value="SNase"/>
    <property type="match status" value="1"/>
</dbReference>
<dbReference type="PROSITE" id="PS50830">
    <property type="entry name" value="TNASE_3"/>
    <property type="match status" value="1"/>
</dbReference>
<evidence type="ECO:0000313" key="6">
    <source>
        <dbReference type="EMBL" id="MSU89422.1"/>
    </source>
</evidence>
<dbReference type="RefSeq" id="WP_154445911.1">
    <property type="nucleotide sequence ID" value="NZ_WIND01000004.1"/>
</dbReference>